<protein>
    <submittedName>
        <fullName evidence="2">ROK family protein</fullName>
    </submittedName>
</protein>
<dbReference type="Pfam" id="PF00480">
    <property type="entry name" value="ROK"/>
    <property type="match status" value="1"/>
</dbReference>
<organism evidence="2 3">
    <name type="scientific">SAR86 cluster bacterium</name>
    <dbReference type="NCBI Taxonomy" id="2030880"/>
    <lineage>
        <taxon>Bacteria</taxon>
        <taxon>Pseudomonadati</taxon>
        <taxon>Pseudomonadota</taxon>
        <taxon>Gammaproteobacteria</taxon>
        <taxon>SAR86 cluster</taxon>
    </lineage>
</organism>
<dbReference type="PANTHER" id="PTHR18964">
    <property type="entry name" value="ROK (REPRESSOR, ORF, KINASE) FAMILY"/>
    <property type="match status" value="1"/>
</dbReference>
<dbReference type="Proteomes" id="UP000754644">
    <property type="component" value="Unassembled WGS sequence"/>
</dbReference>
<accession>A0A972VVN8</accession>
<dbReference type="SUPFAM" id="SSF53067">
    <property type="entry name" value="Actin-like ATPase domain"/>
    <property type="match status" value="1"/>
</dbReference>
<reference evidence="2" key="1">
    <citation type="submission" date="2020-05" db="EMBL/GenBank/DDBJ databases">
        <title>Sulfur intermediates as new biogeochemical hubs in an aquatic model microbial ecosystem.</title>
        <authorList>
            <person name="Vigneron A."/>
        </authorList>
    </citation>
    <scope>NUCLEOTIDE SEQUENCE</scope>
    <source>
        <strain evidence="2">Bin.250</strain>
    </source>
</reference>
<name>A0A972VVN8_9GAMM</name>
<dbReference type="Gene3D" id="3.30.420.40">
    <property type="match status" value="2"/>
</dbReference>
<dbReference type="InterPro" id="IPR049874">
    <property type="entry name" value="ROK_cs"/>
</dbReference>
<sequence length="315" mass="33211">MHKQPTKTPRIGIDLGGTKIEAIIMNGDGQITARTRVPTPKGDYAATLASIAGLVEGLQHEFGLAANLPVGIGTPGAVSFETGLLKNCNSTCLNGQPLREDLEALMQRPVRIANDADCFALSEASDGAAAGAHSVLGVILGTGVGGGLVYEGQLLKGINAISGEWGHNPLSLLAYQSMPENDLPVLGHPRGCYCGRNDCVETWLAGPAFEQSYLALAGQPLKAIDIAALIDRGDAQATALFHQYCNLLALALSTVINIIDPAVIVLGGGMSNIQRLYELVPHYLPRYVFSDHVNTRIKQAVHGDSSGVRGAAWLW</sequence>
<dbReference type="EMBL" id="JABMOJ010000137">
    <property type="protein sequence ID" value="NQV64481.1"/>
    <property type="molecule type" value="Genomic_DNA"/>
</dbReference>
<proteinExistence type="predicted"/>
<evidence type="ECO:0000256" key="1">
    <source>
        <dbReference type="ARBA" id="ARBA00023277"/>
    </source>
</evidence>
<dbReference type="InterPro" id="IPR043129">
    <property type="entry name" value="ATPase_NBD"/>
</dbReference>
<dbReference type="AlphaFoldDB" id="A0A972VVN8"/>
<gene>
    <name evidence="2" type="ORF">HQ497_03860</name>
</gene>
<comment type="caution">
    <text evidence="2">The sequence shown here is derived from an EMBL/GenBank/DDBJ whole genome shotgun (WGS) entry which is preliminary data.</text>
</comment>
<evidence type="ECO:0000313" key="2">
    <source>
        <dbReference type="EMBL" id="NQV64481.1"/>
    </source>
</evidence>
<evidence type="ECO:0000313" key="3">
    <source>
        <dbReference type="Proteomes" id="UP000754644"/>
    </source>
</evidence>
<dbReference type="PANTHER" id="PTHR18964:SF174">
    <property type="entry name" value="D-ALLOSE KINASE-RELATED"/>
    <property type="match status" value="1"/>
</dbReference>
<dbReference type="CDD" id="cd24066">
    <property type="entry name" value="ASKHA_NBD_ROK_EcFRK-like"/>
    <property type="match status" value="1"/>
</dbReference>
<dbReference type="PROSITE" id="PS01125">
    <property type="entry name" value="ROK"/>
    <property type="match status" value="1"/>
</dbReference>
<dbReference type="GO" id="GO:0004396">
    <property type="term" value="F:hexokinase activity"/>
    <property type="evidence" value="ECO:0007669"/>
    <property type="project" value="TreeGrafter"/>
</dbReference>
<keyword evidence="1" id="KW-0119">Carbohydrate metabolism</keyword>
<dbReference type="InterPro" id="IPR000600">
    <property type="entry name" value="ROK"/>
</dbReference>